<keyword evidence="2" id="KW-0489">Methyltransferase</keyword>
<dbReference type="EMBL" id="AKNS01000012">
    <property type="protein sequence ID" value="EJB27158.1"/>
    <property type="molecule type" value="Genomic_DNA"/>
</dbReference>
<evidence type="ECO:0000313" key="8">
    <source>
        <dbReference type="Proteomes" id="UP000003358"/>
    </source>
</evidence>
<gene>
    <name evidence="7" type="ORF">HPNQ4200_1396</name>
</gene>
<proteinExistence type="predicted"/>
<dbReference type="AlphaFoldDB" id="I9YU40"/>
<dbReference type="GO" id="GO:0032259">
    <property type="term" value="P:methylation"/>
    <property type="evidence" value="ECO:0007669"/>
    <property type="project" value="UniProtKB-KW"/>
</dbReference>
<dbReference type="GO" id="GO:0003677">
    <property type="term" value="F:DNA binding"/>
    <property type="evidence" value="ECO:0007669"/>
    <property type="project" value="InterPro"/>
</dbReference>
<dbReference type="InterPro" id="IPR029063">
    <property type="entry name" value="SAM-dependent_MTases_sf"/>
</dbReference>
<dbReference type="PATRIC" id="fig|992024.3.peg.1343"/>
<comment type="caution">
    <text evidence="7">The sequence shown here is derived from an EMBL/GenBank/DDBJ whole genome shotgun (WGS) entry which is preliminary data.</text>
</comment>
<keyword evidence="3" id="KW-0808">Transferase</keyword>
<evidence type="ECO:0000256" key="2">
    <source>
        <dbReference type="ARBA" id="ARBA00022603"/>
    </source>
</evidence>
<accession>I9YU40</accession>
<evidence type="ECO:0000313" key="7">
    <source>
        <dbReference type="EMBL" id="EJB27158.1"/>
    </source>
</evidence>
<evidence type="ECO:0000256" key="1">
    <source>
        <dbReference type="ARBA" id="ARBA00011900"/>
    </source>
</evidence>
<dbReference type="InterPro" id="IPR002295">
    <property type="entry name" value="N4/N6-MTase_EcoPI_Mod-like"/>
</dbReference>
<dbReference type="GO" id="GO:0008170">
    <property type="term" value="F:N-methyltransferase activity"/>
    <property type="evidence" value="ECO:0007669"/>
    <property type="project" value="InterPro"/>
</dbReference>
<dbReference type="Pfam" id="PF01555">
    <property type="entry name" value="N6_N4_Mtase"/>
    <property type="match status" value="1"/>
</dbReference>
<dbReference type="InterPro" id="IPR002941">
    <property type="entry name" value="DNA_methylase_N4/N6"/>
</dbReference>
<sequence length="81" mass="8692">MIENIGGGNGTKEVNDLFNQKIFNNPKPTKLISRLIELSTNEGDIILDFFAGSGTTAHAVLESNKSDYQKLSEGGGGYLMA</sequence>
<comment type="catalytic activity">
    <reaction evidence="5">
        <text>a 2'-deoxyadenosine in DNA + S-adenosyl-L-methionine = an N(6)-methyl-2'-deoxyadenosine in DNA + S-adenosyl-L-homocysteine + H(+)</text>
        <dbReference type="Rhea" id="RHEA:15197"/>
        <dbReference type="Rhea" id="RHEA-COMP:12418"/>
        <dbReference type="Rhea" id="RHEA-COMP:12419"/>
        <dbReference type="ChEBI" id="CHEBI:15378"/>
        <dbReference type="ChEBI" id="CHEBI:57856"/>
        <dbReference type="ChEBI" id="CHEBI:59789"/>
        <dbReference type="ChEBI" id="CHEBI:90615"/>
        <dbReference type="ChEBI" id="CHEBI:90616"/>
        <dbReference type="EC" id="2.1.1.72"/>
    </reaction>
</comment>
<evidence type="ECO:0000256" key="4">
    <source>
        <dbReference type="ARBA" id="ARBA00022691"/>
    </source>
</evidence>
<feature type="domain" description="DNA methylase N-4/N-6" evidence="6">
    <location>
        <begin position="11"/>
        <end position="65"/>
    </location>
</feature>
<evidence type="ECO:0000256" key="5">
    <source>
        <dbReference type="ARBA" id="ARBA00047942"/>
    </source>
</evidence>
<dbReference type="GO" id="GO:0009007">
    <property type="term" value="F:site-specific DNA-methyltransferase (adenine-specific) activity"/>
    <property type="evidence" value="ECO:0007669"/>
    <property type="project" value="UniProtKB-EC"/>
</dbReference>
<protein>
    <recommendedName>
        <fullName evidence="1">site-specific DNA-methyltransferase (adenine-specific)</fullName>
        <ecNumber evidence="1">2.1.1.72</ecNumber>
    </recommendedName>
</protein>
<dbReference type="PRINTS" id="PR00506">
    <property type="entry name" value="D21N6MTFRASE"/>
</dbReference>
<dbReference type="Gene3D" id="3.40.50.150">
    <property type="entry name" value="Vaccinia Virus protein VP39"/>
    <property type="match status" value="1"/>
</dbReference>
<name>I9YU40_HELPX</name>
<dbReference type="Proteomes" id="UP000003358">
    <property type="component" value="Unassembled WGS sequence"/>
</dbReference>
<keyword evidence="4" id="KW-0949">S-adenosyl-L-methionine</keyword>
<dbReference type="EC" id="2.1.1.72" evidence="1"/>
<dbReference type="SUPFAM" id="SSF53335">
    <property type="entry name" value="S-adenosyl-L-methionine-dependent methyltransferases"/>
    <property type="match status" value="1"/>
</dbReference>
<reference evidence="7 8" key="1">
    <citation type="journal article" date="2013" name="Pathog. Dis.">
        <title>Genome sequences of 65 Helicobacter pylori strains isolated from asymptomatic individuals and patients with gastric cancer, peptic ulcer disease, or gastritis.</title>
        <authorList>
            <person name="Blanchard T.G."/>
            <person name="Czinn S.J."/>
            <person name="Correa P."/>
            <person name="Nakazawa T."/>
            <person name="Keelan M."/>
            <person name="Morningstar L."/>
            <person name="Santana-Cruz I."/>
            <person name="Maroo A."/>
            <person name="McCracken C."/>
            <person name="Shefchek K."/>
            <person name="Daugherty S."/>
            <person name="Song Y."/>
            <person name="Fraser C.M."/>
            <person name="Fricke W.F."/>
        </authorList>
    </citation>
    <scope>NUCLEOTIDE SEQUENCE [LARGE SCALE GENOMIC DNA]</scope>
    <source>
        <strain evidence="7 8">NQ4200</strain>
    </source>
</reference>
<evidence type="ECO:0000256" key="3">
    <source>
        <dbReference type="ARBA" id="ARBA00022679"/>
    </source>
</evidence>
<organism evidence="7 8">
    <name type="scientific">Helicobacter pylori NQ4200</name>
    <dbReference type="NCBI Taxonomy" id="992024"/>
    <lineage>
        <taxon>Bacteria</taxon>
        <taxon>Pseudomonadati</taxon>
        <taxon>Campylobacterota</taxon>
        <taxon>Epsilonproteobacteria</taxon>
        <taxon>Campylobacterales</taxon>
        <taxon>Helicobacteraceae</taxon>
        <taxon>Helicobacter</taxon>
    </lineage>
</organism>
<evidence type="ECO:0000259" key="6">
    <source>
        <dbReference type="Pfam" id="PF01555"/>
    </source>
</evidence>